<dbReference type="InterPro" id="IPR052726">
    <property type="entry name" value="Phage_Baseplate_Hub"/>
</dbReference>
<keyword evidence="4" id="KW-1185">Reference proteome</keyword>
<accession>B2FIY5</accession>
<gene>
    <name evidence="3" type="primary">J</name>
    <name evidence="3" type="ordered locus">Smlt0311</name>
</gene>
<dbReference type="InterPro" id="IPR058530">
    <property type="entry name" value="Baseplate_J-like_C"/>
</dbReference>
<dbReference type="EnsemblBacteria" id="CAQ43914">
    <property type="protein sequence ID" value="CAQ43914"/>
    <property type="gene ID" value="Smlt0311"/>
</dbReference>
<dbReference type="eggNOG" id="COG3948">
    <property type="taxonomic scope" value="Bacteria"/>
</dbReference>
<dbReference type="PIRSF" id="PIRSF020481">
    <property type="entry name" value="BAP"/>
    <property type="match status" value="1"/>
</dbReference>
<dbReference type="Proteomes" id="UP000008840">
    <property type="component" value="Chromosome"/>
</dbReference>
<dbReference type="KEGG" id="sml:Smlt0311"/>
<name>B2FIY5_STRMK</name>
<dbReference type="InterPro" id="IPR058531">
    <property type="entry name" value="Baseplate_J_M"/>
</dbReference>
<dbReference type="PANTHER" id="PTHR35862">
    <property type="entry name" value="FELS-2 PROPHAGE PROTEIN"/>
    <property type="match status" value="1"/>
</dbReference>
<sequence>MSTFTAVDLSRLPLPDVFEQLDFERLLAQRVVEFKRFMPDYDALVESDPVYKVLQASAYRELMLREQFNQRARSLFLAYAQGADLDNLAAPFGVTRKQLAPADPEAGTPARFETDAEFRRRIQLAPEGVSVAGPEGAYIFHTLSADTGVLDASATSPAPGDVVVTVLGRDGDGTPSAELLAKVDTLLQSGQVRPLTDRVTVAPAQIISYTVDADLTTFNGPDGALVIAEARRRLTAYMAEAHRLGRDIAVSAIYAQLHTDGVQRVRLHSPLADLSIDRTQAAHCVLVTINHVGADE</sequence>
<protein>
    <submittedName>
        <fullName evidence="3">Baseplate assembly protein J (Gpj)</fullName>
    </submittedName>
</protein>
<dbReference type="AlphaFoldDB" id="B2FIY5"/>
<dbReference type="PATRIC" id="fig|522373.3.peg.301"/>
<dbReference type="InterPro" id="IPR014507">
    <property type="entry name" value="Baseplate_assembly_J_pred"/>
</dbReference>
<dbReference type="EMBL" id="AM743169">
    <property type="protein sequence ID" value="CAQ43914.1"/>
    <property type="molecule type" value="Genomic_DNA"/>
</dbReference>
<evidence type="ECO:0000313" key="4">
    <source>
        <dbReference type="Proteomes" id="UP000008840"/>
    </source>
</evidence>
<dbReference type="RefSeq" id="WP_012478848.1">
    <property type="nucleotide sequence ID" value="NC_010943.1"/>
</dbReference>
<dbReference type="Pfam" id="PF26078">
    <property type="entry name" value="Baseplate_J_M"/>
    <property type="match status" value="1"/>
</dbReference>
<evidence type="ECO:0000259" key="1">
    <source>
        <dbReference type="Pfam" id="PF26078"/>
    </source>
</evidence>
<feature type="domain" description="Baseplate J-like C-terminal" evidence="2">
    <location>
        <begin position="209"/>
        <end position="290"/>
    </location>
</feature>
<feature type="domain" description="Baseplate J-like central" evidence="1">
    <location>
        <begin position="131"/>
        <end position="202"/>
    </location>
</feature>
<proteinExistence type="predicted"/>
<dbReference type="HOGENOM" id="CLU_046415_0_0_6"/>
<dbReference type="PANTHER" id="PTHR35862:SF1">
    <property type="entry name" value="FELS-2 PROPHAGE PROTEIN"/>
    <property type="match status" value="1"/>
</dbReference>
<dbReference type="Pfam" id="PF26079">
    <property type="entry name" value="Baseplate_J_C"/>
    <property type="match status" value="1"/>
</dbReference>
<evidence type="ECO:0000259" key="2">
    <source>
        <dbReference type="Pfam" id="PF26079"/>
    </source>
</evidence>
<organism evidence="3 4">
    <name type="scientific">Stenotrophomonas maltophilia (strain K279a)</name>
    <dbReference type="NCBI Taxonomy" id="522373"/>
    <lineage>
        <taxon>Bacteria</taxon>
        <taxon>Pseudomonadati</taxon>
        <taxon>Pseudomonadota</taxon>
        <taxon>Gammaproteobacteria</taxon>
        <taxon>Lysobacterales</taxon>
        <taxon>Lysobacteraceae</taxon>
        <taxon>Stenotrophomonas</taxon>
        <taxon>Stenotrophomonas maltophilia group</taxon>
    </lineage>
</organism>
<reference evidence="3 4" key="1">
    <citation type="journal article" date="2008" name="Genome Biol.">
        <title>The complete genome, comparative and functional analysis of Stenotrophomonas maltophilia reveals an organism heavily shielded by drug resistance determinants.</title>
        <authorList>
            <person name="Crossman L.C."/>
            <person name="Gould V.C."/>
            <person name="Dow J.M."/>
            <person name="Vernikos G.S."/>
            <person name="Okazaki A."/>
            <person name="Sebaihia M."/>
            <person name="Saunders D."/>
            <person name="Arrowsmith C."/>
            <person name="Carver T."/>
            <person name="Peters N."/>
            <person name="Adlem E."/>
            <person name="Kerhornou A."/>
            <person name="Lord A."/>
            <person name="Murphy L."/>
            <person name="Seeger K."/>
            <person name="Squares R."/>
            <person name="Rutter S."/>
            <person name="Quail M.A."/>
            <person name="Rajandream M.A."/>
            <person name="Harris D."/>
            <person name="Churcher C."/>
            <person name="Bentley S.D."/>
            <person name="Parkhill J."/>
            <person name="Thomson N.R."/>
            <person name="Avison M.B."/>
        </authorList>
    </citation>
    <scope>NUCLEOTIDE SEQUENCE [LARGE SCALE GENOMIC DNA]</scope>
    <source>
        <strain evidence="3 4">K279a</strain>
    </source>
</reference>
<evidence type="ECO:0000313" key="3">
    <source>
        <dbReference type="EMBL" id="CAQ43914.1"/>
    </source>
</evidence>